<feature type="domain" description="Metallo-beta-lactamase" evidence="1">
    <location>
        <begin position="73"/>
        <end position="242"/>
    </location>
</feature>
<dbReference type="Proteomes" id="UP000198741">
    <property type="component" value="Chromosome I"/>
</dbReference>
<dbReference type="SMART" id="SM00849">
    <property type="entry name" value="Lactamase_B"/>
    <property type="match status" value="1"/>
</dbReference>
<organism evidence="2 3">
    <name type="scientific">Nakamurella panacisegetis</name>
    <dbReference type="NCBI Taxonomy" id="1090615"/>
    <lineage>
        <taxon>Bacteria</taxon>
        <taxon>Bacillati</taxon>
        <taxon>Actinomycetota</taxon>
        <taxon>Actinomycetes</taxon>
        <taxon>Nakamurellales</taxon>
        <taxon>Nakamurellaceae</taxon>
        <taxon>Nakamurella</taxon>
    </lineage>
</organism>
<dbReference type="Gene3D" id="3.60.15.10">
    <property type="entry name" value="Ribonuclease Z/Hydroxyacylglutathione hydrolase-like"/>
    <property type="match status" value="1"/>
</dbReference>
<dbReference type="EMBL" id="LT629710">
    <property type="protein sequence ID" value="SDO63097.1"/>
    <property type="molecule type" value="Genomic_DNA"/>
</dbReference>
<evidence type="ECO:0000259" key="1">
    <source>
        <dbReference type="SMART" id="SM00849"/>
    </source>
</evidence>
<name>A0A1H0L4D9_9ACTN</name>
<dbReference type="SUPFAM" id="SSF56281">
    <property type="entry name" value="Metallo-hydrolase/oxidoreductase"/>
    <property type="match status" value="1"/>
</dbReference>
<evidence type="ECO:0000313" key="3">
    <source>
        <dbReference type="Proteomes" id="UP000198741"/>
    </source>
</evidence>
<dbReference type="PANTHER" id="PTHR36839:SF1">
    <property type="entry name" value="METALLO-BETA-LACTAMASE FAMILY PROTEIN (AFU_ORTHOLOGUE AFUA_5G12770)"/>
    <property type="match status" value="1"/>
</dbReference>
<keyword evidence="3" id="KW-1185">Reference proteome</keyword>
<dbReference type="STRING" id="1090615.SAMN04515671_1536"/>
<evidence type="ECO:0000313" key="2">
    <source>
        <dbReference type="EMBL" id="SDO63097.1"/>
    </source>
</evidence>
<sequence>MTVWICTACGIEHANTARPPAPCAICTDERQYVPAGGQAWTSLTAMADEYSGAFREIEPDLYGLQVSPSFGIGQRGLLVRTPAGNVLWEPPGFVNQQLVNDAMVLGGVAAIASSHPHLVGASITWSKAFDGIPVYTAEADRRWIRRPDDNITLWSGRRTVVPGLELIQCGGHFPGSAVLHWPAGADGQGALLVGDTLMVNNDRATVSFMRSYPNLIPLGERLVRQIASTVDDLTFDRIYGAFDGRVIQADARTAVQRSADRYIGWIRDEIRDPDEGA</sequence>
<gene>
    <name evidence="2" type="ORF">SAMN04515671_1536</name>
</gene>
<protein>
    <recommendedName>
        <fullName evidence="1">Metallo-beta-lactamase domain-containing protein</fullName>
    </recommendedName>
</protein>
<dbReference type="OrthoDB" id="2373347at2"/>
<dbReference type="InterPro" id="IPR001279">
    <property type="entry name" value="Metallo-B-lactamas"/>
</dbReference>
<dbReference type="PANTHER" id="PTHR36839">
    <property type="entry name" value="METALLO-BETA-LACTAMASE FAMILY PROTEIN (AFU_ORTHOLOGUE AFUA_5G12770)"/>
    <property type="match status" value="1"/>
</dbReference>
<proteinExistence type="predicted"/>
<dbReference type="InterPro" id="IPR036866">
    <property type="entry name" value="RibonucZ/Hydroxyglut_hydro"/>
</dbReference>
<dbReference type="RefSeq" id="WP_090475449.1">
    <property type="nucleotide sequence ID" value="NZ_LT629710.1"/>
</dbReference>
<dbReference type="AlphaFoldDB" id="A0A1H0L4D9"/>
<reference evidence="2 3" key="1">
    <citation type="submission" date="2016-10" db="EMBL/GenBank/DDBJ databases">
        <authorList>
            <person name="de Groot N.N."/>
        </authorList>
    </citation>
    <scope>NUCLEOTIDE SEQUENCE [LARGE SCALE GENOMIC DNA]</scope>
    <source>
        <strain evidence="3">P4-7,KCTC 19426,CECT 7604</strain>
    </source>
</reference>
<accession>A0A1H0L4D9</accession>